<dbReference type="Pfam" id="PF01547">
    <property type="entry name" value="SBP_bac_1"/>
    <property type="match status" value="1"/>
</dbReference>
<name>A0ABX6S3E5_9BACI</name>
<evidence type="ECO:0000256" key="5">
    <source>
        <dbReference type="ARBA" id="ARBA00023288"/>
    </source>
</evidence>
<dbReference type="Proteomes" id="UP000515490">
    <property type="component" value="Chromosome"/>
</dbReference>
<feature type="chain" id="PRO_5046995105" evidence="6">
    <location>
        <begin position="19"/>
        <end position="429"/>
    </location>
</feature>
<evidence type="ECO:0000256" key="1">
    <source>
        <dbReference type="ARBA" id="ARBA00022475"/>
    </source>
</evidence>
<dbReference type="Gene3D" id="3.40.190.10">
    <property type="entry name" value="Periplasmic binding protein-like II"/>
    <property type="match status" value="1"/>
</dbReference>
<dbReference type="RefSeq" id="WP_185652985.1">
    <property type="nucleotide sequence ID" value="NZ_CP055263.1"/>
</dbReference>
<organism evidence="7 8">
    <name type="scientific">Metabacillus elymi</name>
    <dbReference type="NCBI Taxonomy" id="2745198"/>
    <lineage>
        <taxon>Bacteria</taxon>
        <taxon>Bacillati</taxon>
        <taxon>Bacillota</taxon>
        <taxon>Bacilli</taxon>
        <taxon>Bacillales</taxon>
        <taxon>Bacillaceae</taxon>
        <taxon>Metabacillus</taxon>
    </lineage>
</organism>
<keyword evidence="4" id="KW-0564">Palmitate</keyword>
<keyword evidence="2 6" id="KW-0732">Signal</keyword>
<dbReference type="PROSITE" id="PS51257">
    <property type="entry name" value="PROKAR_LIPOPROTEIN"/>
    <property type="match status" value="1"/>
</dbReference>
<evidence type="ECO:0000256" key="3">
    <source>
        <dbReference type="ARBA" id="ARBA00023136"/>
    </source>
</evidence>
<evidence type="ECO:0000313" key="7">
    <source>
        <dbReference type="EMBL" id="QNF28615.1"/>
    </source>
</evidence>
<proteinExistence type="predicted"/>
<dbReference type="PANTHER" id="PTHR43649:SF33">
    <property type="entry name" value="POLYGALACTURONAN_RHAMNOGALACTURONAN-BINDING PROTEIN YTCQ"/>
    <property type="match status" value="1"/>
</dbReference>
<dbReference type="PANTHER" id="PTHR43649">
    <property type="entry name" value="ARABINOSE-BINDING PROTEIN-RELATED"/>
    <property type="match status" value="1"/>
</dbReference>
<feature type="signal peptide" evidence="6">
    <location>
        <begin position="1"/>
        <end position="18"/>
    </location>
</feature>
<dbReference type="EMBL" id="CP055263">
    <property type="protein sequence ID" value="QNF28615.1"/>
    <property type="molecule type" value="Genomic_DNA"/>
</dbReference>
<keyword evidence="1" id="KW-1003">Cell membrane</keyword>
<keyword evidence="3" id="KW-0472">Membrane</keyword>
<evidence type="ECO:0000256" key="2">
    <source>
        <dbReference type="ARBA" id="ARBA00022729"/>
    </source>
</evidence>
<keyword evidence="5" id="KW-0449">Lipoprotein</keyword>
<dbReference type="SUPFAM" id="SSF53850">
    <property type="entry name" value="Periplasmic binding protein-like II"/>
    <property type="match status" value="1"/>
</dbReference>
<dbReference type="InterPro" id="IPR050490">
    <property type="entry name" value="Bact_solute-bd_prot1"/>
</dbReference>
<evidence type="ECO:0000313" key="8">
    <source>
        <dbReference type="Proteomes" id="UP000515490"/>
    </source>
</evidence>
<dbReference type="InterPro" id="IPR006059">
    <property type="entry name" value="SBP"/>
</dbReference>
<evidence type="ECO:0000256" key="6">
    <source>
        <dbReference type="SAM" id="SignalP"/>
    </source>
</evidence>
<gene>
    <name evidence="7" type="ORF">HUW50_14715</name>
</gene>
<keyword evidence="8" id="KW-1185">Reference proteome</keyword>
<protein>
    <submittedName>
        <fullName evidence="7">Sugar ABC transporter substrate-binding protein</fullName>
    </submittedName>
</protein>
<dbReference type="CDD" id="cd13585">
    <property type="entry name" value="PBP2_TMBP_like"/>
    <property type="match status" value="1"/>
</dbReference>
<sequence>MKKTIVVMIVLLFSIGLAACSNEEKSSNQNNGKQVELTFATWGSPAEFEVLQKAVDKFNEEHEDIHVKDIIGIPWANYNQTITTRLQGGEAPDVFYVNGQNISNLIETKSILPINDFMESSESYVKVDEYPKDIWGPSDKDGIKYGFSVDSNPIVMYYNKKVFEEAGVKTPQEYFDEGKWNWDAMEEVTSQLVEAGKYGFVQDPAHNAMLNWVWANGGEFAVDGEVVVQNDPKAKEAFEFVNKMIESGNFVSGGTLPEGQGSDAMFMSNQVGMIGGGRWYSPGFKEANVEYDYIPWPSNTENKLEPAEIATAFLSVNSDTEHKEAALKFASYYSSEIGQEVRLKGQGNAVPSVLGLDHLITDSPETEHAKYLLDARNIGRVVDFAVSIPGLNDELNSIYQLFMLGDLTVDETINQLTETSQKMVAENKE</sequence>
<accession>A0ABX6S3E5</accession>
<evidence type="ECO:0000256" key="4">
    <source>
        <dbReference type="ARBA" id="ARBA00023139"/>
    </source>
</evidence>
<reference evidence="7 8" key="1">
    <citation type="submission" date="2020-06" db="EMBL/GenBank/DDBJ databases">
        <title>Metabacillus dokdonensis sp. nov., isolated from the rhizosphere of Elymus tsukushiensis, a plant native to the Dokdo Islands, Republic of Korea.</title>
        <authorList>
            <person name="Lee S.Y."/>
            <person name="Hwang Y.J."/>
            <person name="Son J.S."/>
            <person name="Ghim S.Y."/>
        </authorList>
    </citation>
    <scope>NUCLEOTIDE SEQUENCE [LARGE SCALE GENOMIC DNA]</scope>
    <source>
        <strain evidence="7 8">KUDC1714</strain>
    </source>
</reference>